<protein>
    <submittedName>
        <fullName evidence="1">Uncharacterized protein</fullName>
    </submittedName>
</protein>
<dbReference type="EMBL" id="JASGXD010000012">
    <property type="protein sequence ID" value="KAK6002225.1"/>
    <property type="molecule type" value="Genomic_DNA"/>
</dbReference>
<name>A0ABR0TE48_AURPU</name>
<organism evidence="1 2">
    <name type="scientific">Aureobasidium pullulans</name>
    <name type="common">Black yeast</name>
    <name type="synonym">Pullularia pullulans</name>
    <dbReference type="NCBI Taxonomy" id="5580"/>
    <lineage>
        <taxon>Eukaryota</taxon>
        <taxon>Fungi</taxon>
        <taxon>Dikarya</taxon>
        <taxon>Ascomycota</taxon>
        <taxon>Pezizomycotina</taxon>
        <taxon>Dothideomycetes</taxon>
        <taxon>Dothideomycetidae</taxon>
        <taxon>Dothideales</taxon>
        <taxon>Saccotheciaceae</taxon>
        <taxon>Aureobasidium</taxon>
    </lineage>
</organism>
<proteinExistence type="predicted"/>
<gene>
    <name evidence="1" type="ORF">QM012_001863</name>
</gene>
<keyword evidence="2" id="KW-1185">Reference proteome</keyword>
<accession>A0ABR0TE48</accession>
<evidence type="ECO:0000313" key="2">
    <source>
        <dbReference type="Proteomes" id="UP001341245"/>
    </source>
</evidence>
<dbReference type="Proteomes" id="UP001341245">
    <property type="component" value="Unassembled WGS sequence"/>
</dbReference>
<reference evidence="1 2" key="1">
    <citation type="submission" date="2023-11" db="EMBL/GenBank/DDBJ databases">
        <title>Draft genome sequence and annotation of the polyextremotolerant black yeast-like fungus Aureobasidium pullulans NRRL 62042.</title>
        <authorList>
            <person name="Dielentheis-Frenken M.R.E."/>
            <person name="Wibberg D."/>
            <person name="Blank L.M."/>
            <person name="Tiso T."/>
        </authorList>
    </citation>
    <scope>NUCLEOTIDE SEQUENCE [LARGE SCALE GENOMIC DNA]</scope>
    <source>
        <strain evidence="1 2">NRRL 62042</strain>
    </source>
</reference>
<comment type="caution">
    <text evidence="1">The sequence shown here is derived from an EMBL/GenBank/DDBJ whole genome shotgun (WGS) entry which is preliminary data.</text>
</comment>
<evidence type="ECO:0000313" key="1">
    <source>
        <dbReference type="EMBL" id="KAK6002225.1"/>
    </source>
</evidence>
<sequence>MKIIVMTRLMQGSNTAKTSFMKAFRAKLFECVESRRASTYGPYGVSRAQQHVRKPALDGQVLANALGQIINTYVNEYGQLLIAHVVAETATMDPQDFEHMILPFFKGIITRLVNGKDENDMYRESVQEGLPQYISRFVG</sequence>